<dbReference type="SUPFAM" id="SSF54534">
    <property type="entry name" value="FKBP-like"/>
    <property type="match status" value="1"/>
</dbReference>
<evidence type="ECO:0000313" key="3">
    <source>
        <dbReference type="EMBL" id="SNS56691.1"/>
    </source>
</evidence>
<gene>
    <name evidence="3" type="ORF">SAMN05446037_101331</name>
</gene>
<dbReference type="GO" id="GO:0003755">
    <property type="term" value="F:peptidyl-prolyl cis-trans isomerase activity"/>
    <property type="evidence" value="ECO:0007669"/>
    <property type="project" value="UniProtKB-KW"/>
</dbReference>
<dbReference type="InterPro" id="IPR046357">
    <property type="entry name" value="PPIase_dom_sf"/>
</dbReference>
<feature type="domain" description="PpiC" evidence="2">
    <location>
        <begin position="114"/>
        <end position="203"/>
    </location>
</feature>
<dbReference type="RefSeq" id="WP_089283479.1">
    <property type="nucleotide sequence ID" value="NZ_FZOJ01000013.1"/>
</dbReference>
<dbReference type="InterPro" id="IPR050245">
    <property type="entry name" value="PrsA_foldase"/>
</dbReference>
<keyword evidence="1 3" id="KW-0413">Isomerase</keyword>
<keyword evidence="4" id="KW-1185">Reference proteome</keyword>
<evidence type="ECO:0000259" key="2">
    <source>
        <dbReference type="PROSITE" id="PS50198"/>
    </source>
</evidence>
<reference evidence="3 4" key="1">
    <citation type="submission" date="2017-06" db="EMBL/GenBank/DDBJ databases">
        <authorList>
            <person name="Kim H.J."/>
            <person name="Triplett B.A."/>
        </authorList>
    </citation>
    <scope>NUCLEOTIDE SEQUENCE [LARGE SCALE GENOMIC DNA]</scope>
    <source>
        <strain evidence="3 4">SCA</strain>
    </source>
</reference>
<dbReference type="AlphaFoldDB" id="A0A239FIY0"/>
<dbReference type="Proteomes" id="UP000198304">
    <property type="component" value="Unassembled WGS sequence"/>
</dbReference>
<dbReference type="Gene3D" id="1.10.8.1040">
    <property type="match status" value="1"/>
</dbReference>
<evidence type="ECO:0000256" key="1">
    <source>
        <dbReference type="PROSITE-ProRule" id="PRU00278"/>
    </source>
</evidence>
<dbReference type="PANTHER" id="PTHR47245:SF2">
    <property type="entry name" value="PEPTIDYL-PROLYL CIS-TRANS ISOMERASE HP_0175-RELATED"/>
    <property type="match status" value="1"/>
</dbReference>
<organism evidence="3 4">
    <name type="scientific">Anaerovirgula multivorans</name>
    <dbReference type="NCBI Taxonomy" id="312168"/>
    <lineage>
        <taxon>Bacteria</taxon>
        <taxon>Bacillati</taxon>
        <taxon>Bacillota</taxon>
        <taxon>Clostridia</taxon>
        <taxon>Peptostreptococcales</taxon>
        <taxon>Natronincolaceae</taxon>
        <taxon>Anaerovirgula</taxon>
    </lineage>
</organism>
<name>A0A239FIY0_9FIRM</name>
<accession>A0A239FIY0</accession>
<dbReference type="InterPro" id="IPR027304">
    <property type="entry name" value="Trigger_fact/SurA_dom_sf"/>
</dbReference>
<keyword evidence="1" id="KW-0697">Rotamase</keyword>
<evidence type="ECO:0000313" key="4">
    <source>
        <dbReference type="Proteomes" id="UP000198304"/>
    </source>
</evidence>
<dbReference type="Gene3D" id="3.10.50.40">
    <property type="match status" value="1"/>
</dbReference>
<protein>
    <submittedName>
        <fullName evidence="3">Peptidyl-prolyl cis-trans isomerase C</fullName>
    </submittedName>
</protein>
<dbReference type="Pfam" id="PF00639">
    <property type="entry name" value="Rotamase"/>
    <property type="match status" value="1"/>
</dbReference>
<dbReference type="PROSITE" id="PS50198">
    <property type="entry name" value="PPIC_PPIASE_2"/>
    <property type="match status" value="1"/>
</dbReference>
<dbReference type="OrthoDB" id="14196at2"/>
<dbReference type="InterPro" id="IPR000297">
    <property type="entry name" value="PPIase_PpiC"/>
</dbReference>
<dbReference type="PANTHER" id="PTHR47245">
    <property type="entry name" value="PEPTIDYLPROLYL ISOMERASE"/>
    <property type="match status" value="1"/>
</dbReference>
<proteinExistence type="predicted"/>
<sequence length="249" mass="28504">MNNKQVLAVVGSREITNEDLQLLIRSLDPQRAAQFQSEEGQKRLLEELVNQELFYLDAIDHGLDQDEAYKQELKKVQESFLKQYAINHLVKTAAIDEKELADYYEANKDHFMNPATAKASHILVDSQEEAENIIAEIQEGLSFQEAAEKYSKCPSKAQGGNLGSFSRGQMVPEFEEAVFNMEKDEISAPVKTQFGYHIIQTFEHKNEETKSFEEVKGQLAQQMLAQKQHSLYLDKVNELKNNYEVKVNL</sequence>
<dbReference type="SUPFAM" id="SSF109998">
    <property type="entry name" value="Triger factor/SurA peptide-binding domain-like"/>
    <property type="match status" value="1"/>
</dbReference>
<dbReference type="EMBL" id="FZOJ01000013">
    <property type="protein sequence ID" value="SNS56691.1"/>
    <property type="molecule type" value="Genomic_DNA"/>
</dbReference>